<evidence type="ECO:0000256" key="1">
    <source>
        <dbReference type="SAM" id="MobiDB-lite"/>
    </source>
</evidence>
<feature type="compositionally biased region" description="Basic residues" evidence="1">
    <location>
        <begin position="13"/>
        <end position="24"/>
    </location>
</feature>
<protein>
    <recommendedName>
        <fullName evidence="4">Spermidine/putrescine ABC transporter ATP-binding protein</fullName>
    </recommendedName>
</protein>
<sequence length="31" mass="3172">MPGSKTPPQNAAKAKKLGWGRAAHKSPIGEG</sequence>
<dbReference type="Proteomes" id="UP000437562">
    <property type="component" value="Unassembled WGS sequence"/>
</dbReference>
<evidence type="ECO:0008006" key="4">
    <source>
        <dbReference type="Google" id="ProtNLM"/>
    </source>
</evidence>
<reference evidence="2 3" key="1">
    <citation type="submission" date="2019-10" db="EMBL/GenBank/DDBJ databases">
        <authorList>
            <person name="Karimi E."/>
        </authorList>
    </citation>
    <scope>NUCLEOTIDE SEQUENCE [LARGE SCALE GENOMIC DNA]</scope>
    <source>
        <strain evidence="2">Bacillus sp. 71</strain>
    </source>
</reference>
<dbReference type="EMBL" id="CABWMC010000014">
    <property type="protein sequence ID" value="VXC10850.1"/>
    <property type="molecule type" value="Genomic_DNA"/>
</dbReference>
<dbReference type="AlphaFoldDB" id="A0A653VWU6"/>
<organism evidence="2 3">
    <name type="scientific">Bacillus mycoides</name>
    <dbReference type="NCBI Taxonomy" id="1405"/>
    <lineage>
        <taxon>Bacteria</taxon>
        <taxon>Bacillati</taxon>
        <taxon>Bacillota</taxon>
        <taxon>Bacilli</taxon>
        <taxon>Bacillales</taxon>
        <taxon>Bacillaceae</taxon>
        <taxon>Bacillus</taxon>
        <taxon>Bacillus cereus group</taxon>
    </lineage>
</organism>
<accession>A0A653VWU6</accession>
<proteinExistence type="predicted"/>
<name>A0A653VWU6_BACMY</name>
<evidence type="ECO:0000313" key="2">
    <source>
        <dbReference type="EMBL" id="VXC10850.1"/>
    </source>
</evidence>
<gene>
    <name evidence="2" type="ORF">BACI71_210182</name>
</gene>
<evidence type="ECO:0000313" key="3">
    <source>
        <dbReference type="Proteomes" id="UP000437562"/>
    </source>
</evidence>
<feature type="region of interest" description="Disordered" evidence="1">
    <location>
        <begin position="1"/>
        <end position="31"/>
    </location>
</feature>